<dbReference type="Gene3D" id="2.130.10.10">
    <property type="entry name" value="YVTN repeat-like/Quinoprotein amine dehydrogenase"/>
    <property type="match status" value="3"/>
</dbReference>
<keyword evidence="2" id="KW-0732">Signal</keyword>
<proteinExistence type="predicted"/>
<feature type="chain" id="PRO_5018598833" evidence="2">
    <location>
        <begin position="38"/>
        <end position="583"/>
    </location>
</feature>
<keyword evidence="1" id="KW-0472">Membrane</keyword>
<dbReference type="SUPFAM" id="SSF49313">
    <property type="entry name" value="Cadherin-like"/>
    <property type="match status" value="1"/>
</dbReference>
<dbReference type="InterPro" id="IPR015943">
    <property type="entry name" value="WD40/YVTN_repeat-like_dom_sf"/>
</dbReference>
<feature type="transmembrane region" description="Helical" evidence="1">
    <location>
        <begin position="554"/>
        <end position="573"/>
    </location>
</feature>
<evidence type="ECO:0000256" key="1">
    <source>
        <dbReference type="SAM" id="Phobius"/>
    </source>
</evidence>
<sequence length="583" mass="58750">MVGRSSKVRKGVAAAFAFAVAVAVMMVVIGAPQAASAAAPAYRATRVLSLDARPYGVAVDPVRGRVYVSGRTSDVVWVYDADTLRRVSTIPVPDAPSNIAVDEESGYVYVSQYTGNLTQGSLAVIDPVAASVVASIPVGNSPTGVTVNPTTGQIYVVNSASDYISVLDASDPAAPVPATTWPAVNGTQGITLDAAGGTAYAVASSRQQVLLFDTADGTLRTTWTTNRVPQSVLLSSDESSAFVTAQLGPAASIHDTATGAVSGTIDVTNTYFTAADRALESAFVTSPQLSGGTVVVVDPATGARMQDVPAVGAFQIATDPTRHRTFVTSIRSNDLTVIEPVATAPTIVSDPVDQRVMVGEDATFEAQASSIEATTVVWQVSTDGGATWTALAGEAESSLTVTAASLAQSGDRYRAVFANSAGSTPTAAATLTVDPPAPTITLEPLGDRSDAVGDGVSVTAEATTSDGSPVTYSAAGLPDGVGLDASTGVMSGTPTTVGRFTVTVSAAAGALVATSGFVWTVTPAPVTVVPPSTPSDPPSAGGALARTGVDAGPLALAAVLFALGLGSMATVVTRAPRRVRGDR</sequence>
<dbReference type="InterPro" id="IPR011044">
    <property type="entry name" value="Quino_amine_DH_bsu"/>
</dbReference>
<comment type="caution">
    <text evidence="3">The sequence shown here is derived from an EMBL/GenBank/DDBJ whole genome shotgun (WGS) entry which is preliminary data.</text>
</comment>
<dbReference type="EMBL" id="RKHL01000001">
    <property type="protein sequence ID" value="ROR80234.1"/>
    <property type="molecule type" value="Genomic_DNA"/>
</dbReference>
<evidence type="ECO:0000313" key="3">
    <source>
        <dbReference type="EMBL" id="ROR80234.1"/>
    </source>
</evidence>
<dbReference type="GO" id="GO:0005975">
    <property type="term" value="P:carbohydrate metabolic process"/>
    <property type="evidence" value="ECO:0007669"/>
    <property type="project" value="UniProtKB-ARBA"/>
</dbReference>
<reference evidence="3 4" key="1">
    <citation type="submission" date="2018-11" db="EMBL/GenBank/DDBJ databases">
        <title>Sequencing the genomes of 1000 actinobacteria strains.</title>
        <authorList>
            <person name="Klenk H.-P."/>
        </authorList>
    </citation>
    <scope>NUCLEOTIDE SEQUENCE [LARGE SCALE GENOMIC DNA]</scope>
    <source>
        <strain evidence="3 4">DSM 14012</strain>
    </source>
</reference>
<dbReference type="SUPFAM" id="SSF50969">
    <property type="entry name" value="YVTN repeat-like/Quinoprotein amine dehydrogenase"/>
    <property type="match status" value="1"/>
</dbReference>
<dbReference type="Gene3D" id="2.60.40.10">
    <property type="entry name" value="Immunoglobulins"/>
    <property type="match status" value="2"/>
</dbReference>
<dbReference type="Pfam" id="PF05345">
    <property type="entry name" value="He_PIG"/>
    <property type="match status" value="1"/>
</dbReference>
<accession>A0A3N2BYU5</accession>
<dbReference type="InterPro" id="IPR051200">
    <property type="entry name" value="Host-pathogen_enzymatic-act"/>
</dbReference>
<dbReference type="GO" id="GO:0016020">
    <property type="term" value="C:membrane"/>
    <property type="evidence" value="ECO:0007669"/>
    <property type="project" value="InterPro"/>
</dbReference>
<name>A0A3N2BYU5_9MICO</name>
<evidence type="ECO:0000313" key="4">
    <source>
        <dbReference type="Proteomes" id="UP000266915"/>
    </source>
</evidence>
<evidence type="ECO:0000256" key="2">
    <source>
        <dbReference type="SAM" id="SignalP"/>
    </source>
</evidence>
<organism evidence="3 4">
    <name type="scientific">Plantibacter flavus</name>
    <dbReference type="NCBI Taxonomy" id="150123"/>
    <lineage>
        <taxon>Bacteria</taxon>
        <taxon>Bacillati</taxon>
        <taxon>Actinomycetota</taxon>
        <taxon>Actinomycetes</taxon>
        <taxon>Micrococcales</taxon>
        <taxon>Microbacteriaceae</taxon>
        <taxon>Plantibacter</taxon>
    </lineage>
</organism>
<keyword evidence="4" id="KW-1185">Reference proteome</keyword>
<dbReference type="Proteomes" id="UP000266915">
    <property type="component" value="Unassembled WGS sequence"/>
</dbReference>
<feature type="signal peptide" evidence="2">
    <location>
        <begin position="1"/>
        <end position="37"/>
    </location>
</feature>
<dbReference type="InterPro" id="IPR013783">
    <property type="entry name" value="Ig-like_fold"/>
</dbReference>
<dbReference type="SUPFAM" id="SSF48726">
    <property type="entry name" value="Immunoglobulin"/>
    <property type="match status" value="1"/>
</dbReference>
<keyword evidence="1" id="KW-1133">Transmembrane helix</keyword>
<dbReference type="PANTHER" id="PTHR47197">
    <property type="entry name" value="PROTEIN NIRF"/>
    <property type="match status" value="1"/>
</dbReference>
<dbReference type="InterPro" id="IPR015919">
    <property type="entry name" value="Cadherin-like_sf"/>
</dbReference>
<dbReference type="InterPro" id="IPR036179">
    <property type="entry name" value="Ig-like_dom_sf"/>
</dbReference>
<keyword evidence="1" id="KW-0812">Transmembrane</keyword>
<dbReference type="AlphaFoldDB" id="A0A3N2BYU5"/>
<gene>
    <name evidence="3" type="ORF">EDD42_0271</name>
</gene>
<protein>
    <submittedName>
        <fullName evidence="3">YVTN family beta-propeller protein</fullName>
    </submittedName>
</protein>
<dbReference type="GO" id="GO:0005509">
    <property type="term" value="F:calcium ion binding"/>
    <property type="evidence" value="ECO:0007669"/>
    <property type="project" value="InterPro"/>
</dbReference>
<dbReference type="PANTHER" id="PTHR47197:SF3">
    <property type="entry name" value="DIHYDRO-HEME D1 DEHYDROGENASE"/>
    <property type="match status" value="1"/>
</dbReference>